<dbReference type="AlphaFoldDB" id="A0A0D2JB51"/>
<reference evidence="1 2" key="1">
    <citation type="submission" date="2013-11" db="EMBL/GenBank/DDBJ databases">
        <title>Metagenomic analysis of a methanogenic consortium involved in long chain n-alkane degradation.</title>
        <authorList>
            <person name="Davidova I.A."/>
            <person name="Callaghan A.V."/>
            <person name="Wawrik B."/>
            <person name="Pruitt S."/>
            <person name="Marks C."/>
            <person name="Duncan K.E."/>
            <person name="Suflita J.M."/>
        </authorList>
    </citation>
    <scope>NUCLEOTIDE SEQUENCE [LARGE SCALE GENOMIC DNA]</scope>
    <source>
        <strain evidence="1 2">SPR</strain>
    </source>
</reference>
<organism evidence="1 2">
    <name type="scientific">Dethiosulfatarculus sandiegensis</name>
    <dbReference type="NCBI Taxonomy" id="1429043"/>
    <lineage>
        <taxon>Bacteria</taxon>
        <taxon>Pseudomonadati</taxon>
        <taxon>Thermodesulfobacteriota</taxon>
        <taxon>Desulfarculia</taxon>
        <taxon>Desulfarculales</taxon>
        <taxon>Desulfarculaceae</taxon>
        <taxon>Dethiosulfatarculus</taxon>
    </lineage>
</organism>
<evidence type="ECO:0000313" key="2">
    <source>
        <dbReference type="Proteomes" id="UP000032233"/>
    </source>
</evidence>
<protein>
    <submittedName>
        <fullName evidence="1">Uncharacterized protein</fullName>
    </submittedName>
</protein>
<dbReference type="EMBL" id="AZAC01000021">
    <property type="protein sequence ID" value="KIX12941.1"/>
    <property type="molecule type" value="Genomic_DNA"/>
</dbReference>
<evidence type="ECO:0000313" key="1">
    <source>
        <dbReference type="EMBL" id="KIX12941.1"/>
    </source>
</evidence>
<keyword evidence="2" id="KW-1185">Reference proteome</keyword>
<sequence>MLFAGLKKRLAKLGLVLAGVAVGIALFKLGHGLLIKNSGPLFCVWQPKHSRVSLIPEKGFPGLQKSAELKINSQGFRAGEMAKDAFPVVRPGRQHHRVPGP</sequence>
<accession>A0A0D2JB51</accession>
<dbReference type="Proteomes" id="UP000032233">
    <property type="component" value="Unassembled WGS sequence"/>
</dbReference>
<dbReference type="InParanoid" id="A0A0D2JB51"/>
<proteinExistence type="predicted"/>
<gene>
    <name evidence="1" type="ORF">X474_16710</name>
</gene>
<name>A0A0D2JB51_9BACT</name>
<comment type="caution">
    <text evidence="1">The sequence shown here is derived from an EMBL/GenBank/DDBJ whole genome shotgun (WGS) entry which is preliminary data.</text>
</comment>